<dbReference type="EMBL" id="GL542038">
    <property type="protein sequence ID" value="KDE02168.1"/>
    <property type="molecule type" value="Genomic_DNA"/>
</dbReference>
<reference evidence="4" key="1">
    <citation type="submission" date="2010-11" db="EMBL/GenBank/DDBJ databases">
        <title>The genome sequence of Microbotryum violaceum strain p1A1 Lamole.</title>
        <authorList>
            <person name="Cuomo C."/>
            <person name="Perlin M."/>
            <person name="Young S.K."/>
            <person name="Zeng Q."/>
            <person name="Gargeya S."/>
            <person name="Alvarado L."/>
            <person name="Berlin A."/>
            <person name="Chapman S.B."/>
            <person name="Chen Z."/>
            <person name="Freedman E."/>
            <person name="Gellesch M."/>
            <person name="Goldberg J."/>
            <person name="Griggs A."/>
            <person name="Gujja S."/>
            <person name="Heilman E."/>
            <person name="Heiman D."/>
            <person name="Howarth C."/>
            <person name="Mehta T."/>
            <person name="Neiman D."/>
            <person name="Pearson M."/>
            <person name="Roberts A."/>
            <person name="Saif S."/>
            <person name="Shea T."/>
            <person name="Shenoy N."/>
            <person name="Sisk P."/>
            <person name="Stolte C."/>
            <person name="Sykes S."/>
            <person name="White J."/>
            <person name="Yandava C."/>
            <person name="Haas B."/>
            <person name="Nusbaum C."/>
            <person name="Birren B."/>
        </authorList>
    </citation>
    <scope>NUCLEOTIDE SEQUENCE [LARGE SCALE GENOMIC DNA]</scope>
    <source>
        <strain evidence="4">p1A1 Lamole</strain>
    </source>
</reference>
<feature type="non-terminal residue" evidence="2">
    <location>
        <position position="1"/>
    </location>
</feature>
<dbReference type="EnsemblFungi" id="MVLG_07260T0">
    <property type="protein sequence ID" value="MVLG_07260T0"/>
    <property type="gene ID" value="MVLG_07260"/>
</dbReference>
<accession>U5HJT3</accession>
<protein>
    <submittedName>
        <fullName evidence="2 3">Uncharacterized protein</fullName>
    </submittedName>
</protein>
<dbReference type="InParanoid" id="U5HJT3"/>
<feature type="region of interest" description="Disordered" evidence="1">
    <location>
        <begin position="1"/>
        <end position="87"/>
    </location>
</feature>
<evidence type="ECO:0000313" key="2">
    <source>
        <dbReference type="EMBL" id="KDE02168.1"/>
    </source>
</evidence>
<keyword evidence="4" id="KW-1185">Reference proteome</keyword>
<organism evidence="2">
    <name type="scientific">Microbotryum lychnidis-dioicae (strain p1A1 Lamole / MvSl-1064)</name>
    <name type="common">Anther smut fungus</name>
    <dbReference type="NCBI Taxonomy" id="683840"/>
    <lineage>
        <taxon>Eukaryota</taxon>
        <taxon>Fungi</taxon>
        <taxon>Dikarya</taxon>
        <taxon>Basidiomycota</taxon>
        <taxon>Pucciniomycotina</taxon>
        <taxon>Microbotryomycetes</taxon>
        <taxon>Microbotryales</taxon>
        <taxon>Microbotryaceae</taxon>
        <taxon>Microbotryum</taxon>
    </lineage>
</organism>
<evidence type="ECO:0000256" key="1">
    <source>
        <dbReference type="SAM" id="MobiDB-lite"/>
    </source>
</evidence>
<reference evidence="3" key="4">
    <citation type="submission" date="2015-06" db="UniProtKB">
        <authorList>
            <consortium name="EnsemblFungi"/>
        </authorList>
    </citation>
    <scope>IDENTIFICATION</scope>
</reference>
<name>U5HJT3_USTV1</name>
<feature type="compositionally biased region" description="Low complexity" evidence="1">
    <location>
        <begin position="51"/>
        <end position="78"/>
    </location>
</feature>
<reference evidence="2" key="2">
    <citation type="submission" date="2010-11" db="EMBL/GenBank/DDBJ databases">
        <authorList>
            <consortium name="The Broad Institute Genome Sequencing Platform"/>
            <person name="Earl A."/>
            <person name="Ward D."/>
            <person name="Feldgarden M."/>
            <person name="Gevers D."/>
            <person name="Butler R."/>
            <person name="Young S.K."/>
            <person name="Zeng Q."/>
            <person name="Gargeya S."/>
            <person name="Fitzgerald M."/>
            <person name="Haas B."/>
            <person name="Abouelleil A."/>
            <person name="Alvarado L."/>
            <person name="Arachchi H.M."/>
            <person name="Berlin A."/>
            <person name="Brown A."/>
            <person name="Chapman S.B."/>
            <person name="Chen Z."/>
            <person name="Dunbar C."/>
            <person name="Freedman E."/>
            <person name="Gearin G."/>
            <person name="Gellesch M."/>
            <person name="Goldberg J."/>
            <person name="Griggs A."/>
            <person name="Gujja S."/>
            <person name="Heilman E."/>
            <person name="Heiman D."/>
            <person name="Howarth C."/>
            <person name="Larson L."/>
            <person name="Lui A."/>
            <person name="MacDonald P.J.P."/>
            <person name="Mehta T."/>
            <person name="Montmayeur A."/>
            <person name="Murphy C."/>
            <person name="Neiman D."/>
            <person name="Pearson M."/>
            <person name="Priest M."/>
            <person name="Roberts A."/>
            <person name="Saif S."/>
            <person name="Shea T."/>
            <person name="Shenoy N."/>
            <person name="Sisk P."/>
            <person name="Stolte C."/>
            <person name="Sykes S."/>
            <person name="White J."/>
            <person name="Yandava C."/>
            <person name="Wortman J."/>
            <person name="Nusbaum C."/>
            <person name="Birren B."/>
        </authorList>
    </citation>
    <scope>NUCLEOTIDE SEQUENCE</scope>
    <source>
        <strain evidence="2">P1A1 Lamole</strain>
    </source>
</reference>
<sequence>RVPSNILQARQRPVPARQSNRPPSSSSSSEGAPYPVKTKAKVRKGSEKRQSLSSSQTSKRTKTTPPAKTSSPTLLTKSSKSENFPARLDSDAPLYFEFLKQQHYRGHPN</sequence>
<dbReference type="AlphaFoldDB" id="U5HJT3"/>
<gene>
    <name evidence="2" type="ORF">MVLG_07260</name>
</gene>
<evidence type="ECO:0000313" key="3">
    <source>
        <dbReference type="EnsemblFungi" id="MVLG_07260T0"/>
    </source>
</evidence>
<dbReference type="HOGENOM" id="CLU_2190387_0_0_1"/>
<reference evidence="2 4" key="3">
    <citation type="journal article" date="2015" name="BMC Genomics">
        <title>Sex and parasites: genomic and transcriptomic analysis of Microbotryum lychnidis-dioicae, the biotrophic and plant-castrating anther smut fungus.</title>
        <authorList>
            <person name="Perlin M.H."/>
            <person name="Amselem J."/>
            <person name="Fontanillas E."/>
            <person name="Toh S.S."/>
            <person name="Chen Z."/>
            <person name="Goldberg J."/>
            <person name="Duplessis S."/>
            <person name="Henrissat B."/>
            <person name="Young S."/>
            <person name="Zeng Q."/>
            <person name="Aguileta G."/>
            <person name="Petit E."/>
            <person name="Badouin H."/>
            <person name="Andrews J."/>
            <person name="Razeeq D."/>
            <person name="Gabaldon T."/>
            <person name="Quesneville H."/>
            <person name="Giraud T."/>
            <person name="Hood M.E."/>
            <person name="Schultz D.J."/>
            <person name="Cuomo C.A."/>
        </authorList>
    </citation>
    <scope>NUCLEOTIDE SEQUENCE [LARGE SCALE GENOMIC DNA]</scope>
    <source>
        <strain evidence="4">p1A1 Lamole</strain>
        <strain evidence="2">P1A1 Lamole</strain>
    </source>
</reference>
<dbReference type="Proteomes" id="UP000017200">
    <property type="component" value="Unassembled WGS sequence"/>
</dbReference>
<evidence type="ECO:0000313" key="4">
    <source>
        <dbReference type="Proteomes" id="UP000017200"/>
    </source>
</evidence>
<proteinExistence type="predicted"/>
<dbReference type="EMBL" id="AEIJ01001269">
    <property type="status" value="NOT_ANNOTATED_CDS"/>
    <property type="molecule type" value="Genomic_DNA"/>
</dbReference>